<protein>
    <submittedName>
        <fullName evidence="2">Olfactory receptor 10AG1-like</fullName>
    </submittedName>
</protein>
<reference evidence="2" key="1">
    <citation type="submission" date="2025-08" db="UniProtKB">
        <authorList>
            <consortium name="RefSeq"/>
        </authorList>
    </citation>
    <scope>IDENTIFICATION</scope>
</reference>
<dbReference type="RefSeq" id="XP_073913442.1">
    <property type="nucleotide sequence ID" value="XM_074057341.1"/>
</dbReference>
<gene>
    <name evidence="2" type="primary">LOC109678810</name>
</gene>
<proteinExistence type="predicted"/>
<name>A0AC58L8H0_CASCN</name>
<keyword evidence="1" id="KW-1185">Reference proteome</keyword>
<evidence type="ECO:0000313" key="2">
    <source>
        <dbReference type="RefSeq" id="XP_073913442.1"/>
    </source>
</evidence>
<accession>A0AC58L8H0</accession>
<sequence length="321" mass="35756">MNLPISGQQIKTEKSNRTAMMEFVLLGFSDTPQLQWTLFGIFSSIYLIILMCNSIIILITNIDPALQTPMYFFVGNFSFLEICYETITISRMLVDLCTQKGNISFFACAAQMYFVLMLGGMECLLLTLMAYDRYVAICNPLHYALVTNHKVCTQLVAACWISVIPIVIGQTYQIFSLPFCGSNRINHFFCDICPVLMLVCGDTFANKIGVYVAVVVFLMIPFLLITVSYGKLISNILKLTSAIGRANGFSTCSSHLIVVVLFYGSASITYLQPKTNQSEGIGKLLSLFCTVLTPTLNPITYTLRNKDITVSLRKLQTKLVA</sequence>
<organism evidence="1 2">
    <name type="scientific">Castor canadensis</name>
    <name type="common">American beaver</name>
    <dbReference type="NCBI Taxonomy" id="51338"/>
    <lineage>
        <taxon>Eukaryota</taxon>
        <taxon>Metazoa</taxon>
        <taxon>Chordata</taxon>
        <taxon>Craniata</taxon>
        <taxon>Vertebrata</taxon>
        <taxon>Euteleostomi</taxon>
        <taxon>Mammalia</taxon>
        <taxon>Eutheria</taxon>
        <taxon>Euarchontoglires</taxon>
        <taxon>Glires</taxon>
        <taxon>Rodentia</taxon>
        <taxon>Castorimorpha</taxon>
        <taxon>Castoridae</taxon>
        <taxon>Castor</taxon>
    </lineage>
</organism>
<evidence type="ECO:0000313" key="1">
    <source>
        <dbReference type="Proteomes" id="UP001732720"/>
    </source>
</evidence>
<dbReference type="Proteomes" id="UP001732720">
    <property type="component" value="Chromosome 1"/>
</dbReference>